<accession>A0ABT7MYT3</accession>
<evidence type="ECO:0000313" key="2">
    <source>
        <dbReference type="EMBL" id="MDL9979611.1"/>
    </source>
</evidence>
<evidence type="ECO:0000313" key="3">
    <source>
        <dbReference type="Proteomes" id="UP001235064"/>
    </source>
</evidence>
<keyword evidence="3" id="KW-1185">Reference proteome</keyword>
<feature type="transmembrane region" description="Helical" evidence="1">
    <location>
        <begin position="24"/>
        <end position="45"/>
    </location>
</feature>
<keyword evidence="1" id="KW-1133">Transmembrane helix</keyword>
<organism evidence="2 3">
    <name type="scientific">Microbacterium candidum</name>
    <dbReference type="NCBI Taxonomy" id="3041922"/>
    <lineage>
        <taxon>Bacteria</taxon>
        <taxon>Bacillati</taxon>
        <taxon>Actinomycetota</taxon>
        <taxon>Actinomycetes</taxon>
        <taxon>Micrococcales</taxon>
        <taxon>Microbacteriaceae</taxon>
        <taxon>Microbacterium</taxon>
    </lineage>
</organism>
<name>A0ABT7MYT3_9MICO</name>
<keyword evidence="1" id="KW-0812">Transmembrane</keyword>
<evidence type="ECO:0008006" key="4">
    <source>
        <dbReference type="Google" id="ProtNLM"/>
    </source>
</evidence>
<evidence type="ECO:0000256" key="1">
    <source>
        <dbReference type="SAM" id="Phobius"/>
    </source>
</evidence>
<proteinExistence type="predicted"/>
<protein>
    <recommendedName>
        <fullName evidence="4">4-hydroxybenzoate polyprenyltransferase</fullName>
    </recommendedName>
</protein>
<gene>
    <name evidence="2" type="ORF">QSV35_09715</name>
</gene>
<keyword evidence="1" id="KW-0472">Membrane</keyword>
<reference evidence="2 3" key="1">
    <citation type="submission" date="2023-06" db="EMBL/GenBank/DDBJ databases">
        <title>Microbacterium sp. nov., isolated from a waste landfill.</title>
        <authorList>
            <person name="Wen W."/>
        </authorList>
    </citation>
    <scope>NUCLEOTIDE SEQUENCE [LARGE SCALE GENOMIC DNA]</scope>
    <source>
        <strain evidence="2 3">ASV49</strain>
    </source>
</reference>
<comment type="caution">
    <text evidence="2">The sequence shown here is derived from an EMBL/GenBank/DDBJ whole genome shotgun (WGS) entry which is preliminary data.</text>
</comment>
<dbReference type="RefSeq" id="WP_286288547.1">
    <property type="nucleotide sequence ID" value="NZ_JASXSZ010000003.1"/>
</dbReference>
<dbReference type="Proteomes" id="UP001235064">
    <property type="component" value="Unassembled WGS sequence"/>
</dbReference>
<dbReference type="EMBL" id="JASXSZ010000003">
    <property type="protein sequence ID" value="MDL9979611.1"/>
    <property type="molecule type" value="Genomic_DNA"/>
</dbReference>
<sequence length="74" mass="7920">MSIATLIAFAAAEAEHSGNAALETIIFPIIAISSFVFLALVTMSYRNVSNRHAHKAEAYAKAHADDLQQTGHGH</sequence>